<evidence type="ECO:0000313" key="2">
    <source>
        <dbReference type="Proteomes" id="UP000070700"/>
    </source>
</evidence>
<dbReference type="InParanoid" id="A0A194XVP3"/>
<sequence>MTRYHNVASLYLGFQKQSSEPFLRFQHKIRSRYHEILSTRIAQVPLVSRLACYPSNVENFTRIVTNLAATQHIFELRFTSPFIHPNPAKDDYVPAIQERKRAVKYSLQSDGYNLVRRDLMRQLGDVTVLRTVHNRLIKGHPPLPLFHALRYDSQAKIAAKSQMTIVKRLNREQAFKEFDKIRKIDATKEFGVLVADSFILIYNQTQEEHDAKIFPTKIRIPFLGSK</sequence>
<accession>A0A194XVP3</accession>
<keyword evidence="2" id="KW-1185">Reference proteome</keyword>
<dbReference type="GeneID" id="28815661"/>
<organism evidence="1 2">
    <name type="scientific">Mollisia scopiformis</name>
    <name type="common">Conifer needle endophyte fungus</name>
    <name type="synonym">Phialocephala scopiformis</name>
    <dbReference type="NCBI Taxonomy" id="149040"/>
    <lineage>
        <taxon>Eukaryota</taxon>
        <taxon>Fungi</taxon>
        <taxon>Dikarya</taxon>
        <taxon>Ascomycota</taxon>
        <taxon>Pezizomycotina</taxon>
        <taxon>Leotiomycetes</taxon>
        <taxon>Helotiales</taxon>
        <taxon>Mollisiaceae</taxon>
        <taxon>Mollisia</taxon>
    </lineage>
</organism>
<evidence type="ECO:0000313" key="1">
    <source>
        <dbReference type="EMBL" id="KUJ24400.1"/>
    </source>
</evidence>
<dbReference type="Proteomes" id="UP000070700">
    <property type="component" value="Unassembled WGS sequence"/>
</dbReference>
<proteinExistence type="predicted"/>
<gene>
    <name evidence="1" type="ORF">LY89DRAFT_22016</name>
</gene>
<dbReference type="KEGG" id="psco:LY89DRAFT_22016"/>
<dbReference type="EMBL" id="KQ947404">
    <property type="protein sequence ID" value="KUJ24400.1"/>
    <property type="molecule type" value="Genomic_DNA"/>
</dbReference>
<dbReference type="RefSeq" id="XP_018078755.1">
    <property type="nucleotide sequence ID" value="XM_018205935.1"/>
</dbReference>
<protein>
    <submittedName>
        <fullName evidence="1">Uncharacterized protein</fullName>
    </submittedName>
</protein>
<name>A0A194XVP3_MOLSC</name>
<dbReference type="AlphaFoldDB" id="A0A194XVP3"/>
<reference evidence="1 2" key="1">
    <citation type="submission" date="2015-10" db="EMBL/GenBank/DDBJ databases">
        <title>Full genome of DAOMC 229536 Phialocephala scopiformis, a fungal endophyte of spruce producing the potent anti-insectan compound rugulosin.</title>
        <authorList>
            <consortium name="DOE Joint Genome Institute"/>
            <person name="Walker A.K."/>
            <person name="Frasz S.L."/>
            <person name="Seifert K.A."/>
            <person name="Miller J.D."/>
            <person name="Mondo S.J."/>
            <person name="Labutti K."/>
            <person name="Lipzen A."/>
            <person name="Dockter R."/>
            <person name="Kennedy M."/>
            <person name="Grigoriev I.V."/>
            <person name="Spatafora J.W."/>
        </authorList>
    </citation>
    <scope>NUCLEOTIDE SEQUENCE [LARGE SCALE GENOMIC DNA]</scope>
    <source>
        <strain evidence="1 2">CBS 120377</strain>
    </source>
</reference>